<keyword evidence="5" id="KW-0479">Metal-binding</keyword>
<geneLocation type="plasmid" evidence="11 12">
    <name>1</name>
</geneLocation>
<dbReference type="GO" id="GO:0000287">
    <property type="term" value="F:magnesium ion binding"/>
    <property type="evidence" value="ECO:0007669"/>
    <property type="project" value="TreeGrafter"/>
</dbReference>
<organism evidence="11 12">
    <name type="scientific">Gemmatirosa kalamazoonensis</name>
    <dbReference type="NCBI Taxonomy" id="861299"/>
    <lineage>
        <taxon>Bacteria</taxon>
        <taxon>Pseudomonadati</taxon>
        <taxon>Gemmatimonadota</taxon>
        <taxon>Gemmatimonadia</taxon>
        <taxon>Gemmatimonadales</taxon>
        <taxon>Gemmatimonadaceae</taxon>
        <taxon>Gemmatirosa</taxon>
    </lineage>
</organism>
<dbReference type="InterPro" id="IPR023214">
    <property type="entry name" value="HAD_sf"/>
</dbReference>
<keyword evidence="11" id="KW-0614">Plasmid</keyword>
<evidence type="ECO:0000256" key="10">
    <source>
        <dbReference type="ARBA" id="ARBA00048523"/>
    </source>
</evidence>
<dbReference type="EC" id="3.1.3.3" evidence="3"/>
<dbReference type="KEGG" id="gba:J421_5222"/>
<evidence type="ECO:0000256" key="7">
    <source>
        <dbReference type="ARBA" id="ARBA00022842"/>
    </source>
</evidence>
<comment type="catalytic activity">
    <reaction evidence="10">
        <text>O-phospho-D-serine + H2O = D-serine + phosphate</text>
        <dbReference type="Rhea" id="RHEA:24873"/>
        <dbReference type="ChEBI" id="CHEBI:15377"/>
        <dbReference type="ChEBI" id="CHEBI:35247"/>
        <dbReference type="ChEBI" id="CHEBI:43474"/>
        <dbReference type="ChEBI" id="CHEBI:58680"/>
        <dbReference type="EC" id="3.1.3.3"/>
    </reaction>
</comment>
<comment type="pathway">
    <text evidence="2">Amino-acid biosynthesis; L-serine biosynthesis; L-serine from 3-phospho-D-glycerate: step 3/3.</text>
</comment>
<dbReference type="InterPro" id="IPR050582">
    <property type="entry name" value="HAD-like_SerB"/>
</dbReference>
<keyword evidence="7" id="KW-0460">Magnesium</keyword>
<dbReference type="InterPro" id="IPR036412">
    <property type="entry name" value="HAD-like_sf"/>
</dbReference>
<keyword evidence="8" id="KW-0718">Serine biosynthesis</keyword>
<dbReference type="OrthoDB" id="114104at2"/>
<evidence type="ECO:0000256" key="5">
    <source>
        <dbReference type="ARBA" id="ARBA00022723"/>
    </source>
</evidence>
<dbReference type="CDD" id="cd01427">
    <property type="entry name" value="HAD_like"/>
    <property type="match status" value="1"/>
</dbReference>
<gene>
    <name evidence="11" type="ORF">J421_5222</name>
</gene>
<keyword evidence="4" id="KW-0028">Amino-acid biosynthesis</keyword>
<reference evidence="11 12" key="1">
    <citation type="journal article" date="2014" name="Genome Announc.">
        <title>Genome Sequence and Methylome of Soil Bacterium Gemmatirosa kalamazoonensis KBS708T, a Member of the Rarely Cultivated Gemmatimonadetes Phylum.</title>
        <authorList>
            <person name="Debruyn J.M."/>
            <person name="Radosevich M."/>
            <person name="Wommack K.E."/>
            <person name="Polson S.W."/>
            <person name="Hauser L.J."/>
            <person name="Fawaz M.N."/>
            <person name="Korlach J."/>
            <person name="Tsai Y.C."/>
        </authorList>
    </citation>
    <scope>NUCLEOTIDE SEQUENCE [LARGE SCALE GENOMIC DNA]</scope>
    <source>
        <strain evidence="11 12">KBS708</strain>
        <plasmid evidence="12">Plasmid 1</plasmid>
    </source>
</reference>
<dbReference type="Gene3D" id="3.40.50.1000">
    <property type="entry name" value="HAD superfamily/HAD-like"/>
    <property type="match status" value="1"/>
</dbReference>
<dbReference type="PANTHER" id="PTHR43344">
    <property type="entry name" value="PHOSPHOSERINE PHOSPHATASE"/>
    <property type="match status" value="1"/>
</dbReference>
<comment type="catalytic activity">
    <reaction evidence="9">
        <text>O-phospho-L-serine + H2O = L-serine + phosphate</text>
        <dbReference type="Rhea" id="RHEA:21208"/>
        <dbReference type="ChEBI" id="CHEBI:15377"/>
        <dbReference type="ChEBI" id="CHEBI:33384"/>
        <dbReference type="ChEBI" id="CHEBI:43474"/>
        <dbReference type="ChEBI" id="CHEBI:57524"/>
        <dbReference type="EC" id="3.1.3.3"/>
    </reaction>
</comment>
<dbReference type="AlphaFoldDB" id="W0RQM7"/>
<evidence type="ECO:0000256" key="2">
    <source>
        <dbReference type="ARBA" id="ARBA00005135"/>
    </source>
</evidence>
<evidence type="ECO:0000256" key="3">
    <source>
        <dbReference type="ARBA" id="ARBA00012640"/>
    </source>
</evidence>
<evidence type="ECO:0000256" key="1">
    <source>
        <dbReference type="ARBA" id="ARBA00001946"/>
    </source>
</evidence>
<dbReference type="Pfam" id="PF12710">
    <property type="entry name" value="HAD"/>
    <property type="match status" value="1"/>
</dbReference>
<dbReference type="PANTHER" id="PTHR43344:SF2">
    <property type="entry name" value="PHOSPHOSERINE PHOSPHATASE"/>
    <property type="match status" value="1"/>
</dbReference>
<dbReference type="HOGENOM" id="CLU_1029582_0_0_0"/>
<protein>
    <recommendedName>
        <fullName evidence="3">phosphoserine phosphatase</fullName>
        <ecNumber evidence="3">3.1.3.3</ecNumber>
    </recommendedName>
</protein>
<evidence type="ECO:0000313" key="11">
    <source>
        <dbReference type="EMBL" id="AHG92757.1"/>
    </source>
</evidence>
<dbReference type="GO" id="GO:0036424">
    <property type="term" value="F:L-phosphoserine phosphatase activity"/>
    <property type="evidence" value="ECO:0007669"/>
    <property type="project" value="TreeGrafter"/>
</dbReference>
<dbReference type="SUPFAM" id="SSF56784">
    <property type="entry name" value="HAD-like"/>
    <property type="match status" value="1"/>
</dbReference>
<dbReference type="EMBL" id="CP007129">
    <property type="protein sequence ID" value="AHG92757.1"/>
    <property type="molecule type" value="Genomic_DNA"/>
</dbReference>
<evidence type="ECO:0000256" key="6">
    <source>
        <dbReference type="ARBA" id="ARBA00022801"/>
    </source>
</evidence>
<evidence type="ECO:0000256" key="4">
    <source>
        <dbReference type="ARBA" id="ARBA00022605"/>
    </source>
</evidence>
<evidence type="ECO:0000313" key="12">
    <source>
        <dbReference type="Proteomes" id="UP000019151"/>
    </source>
</evidence>
<evidence type="ECO:0000256" key="8">
    <source>
        <dbReference type="ARBA" id="ARBA00023299"/>
    </source>
</evidence>
<dbReference type="GO" id="GO:0005737">
    <property type="term" value="C:cytoplasm"/>
    <property type="evidence" value="ECO:0007669"/>
    <property type="project" value="TreeGrafter"/>
</dbReference>
<dbReference type="GO" id="GO:0006564">
    <property type="term" value="P:L-serine biosynthetic process"/>
    <property type="evidence" value="ECO:0007669"/>
    <property type="project" value="UniProtKB-KW"/>
</dbReference>
<dbReference type="RefSeq" id="WP_025414084.1">
    <property type="nucleotide sequence ID" value="NZ_CP007129.1"/>
</dbReference>
<name>W0RQM7_9BACT</name>
<sequence>MRKRYLFVSDFDQTLSFDDSGHTLSRMLGIDGFDAKVAGLSRLNLVQEGAELTYLLRHDPEYRRVRRADLSAAGAAIRLKANIALLAECLASGIEGFHFDFYVVSAAPEEVVHAALRDLVPPDHIVATRFGYDAVSGEIESVERVAAGYGKVTAVEELRLALNIPTDRVVYVGDGSSDLHVMLHVNRGDGLTIAASEARHIAQIARRTVVSDDALSVLVPVLEELAGYPRAQIRRLLERHGVTIQEWGRVRTDWLTFRDGAEPPPTELSA</sequence>
<keyword evidence="6" id="KW-0378">Hydrolase</keyword>
<dbReference type="Proteomes" id="UP000019151">
    <property type="component" value="Plasmid 1"/>
</dbReference>
<comment type="cofactor">
    <cofactor evidence="1">
        <name>Mg(2+)</name>
        <dbReference type="ChEBI" id="CHEBI:18420"/>
    </cofactor>
</comment>
<keyword evidence="12" id="KW-1185">Reference proteome</keyword>
<accession>W0RQM7</accession>
<proteinExistence type="predicted"/>
<dbReference type="InParanoid" id="W0RQM7"/>
<evidence type="ECO:0000256" key="9">
    <source>
        <dbReference type="ARBA" id="ARBA00048138"/>
    </source>
</evidence>